<sequence length="441" mass="51397">MDADDDGKTAPAFNELYRRSTEEVLVVSHEESSGRFEPDLIKNNQGKIAHFRKLGLYLVYLNNGNYEASEAKVFISYLVWYFAICLCFCLSFGLKEFFKAKDYVDQVDDLIEAAFVGMLLGVIPAFWIYLLREYNTYLPQILMMAKQFENTEVYKKIEFAKEVISTISYKEGWKDEAYNDDIVDVENLATRKPSKKLWWPMKYGPYIGFILSVSICVLLIICSFIWNISIILFDPPSGSVMHLKKELPFFIMTALYPIPYFVSIWFCIFFLEWQRKIHERVRHLIRKIKSEIVANSNGENRQTEKNKKDLREVADALDKAQKVFIILNKRMFQKTIGISFSVYIFLGIFCLWKVVQDASHFCYVVPFSLIIGHCYMICMWSNSLMREFDETIEVLNDMPEDYVQNVINVLNKYPPQVLAFGGFKVNFSMLTAVLAFIISCI</sequence>
<feature type="transmembrane region" description="Helical" evidence="2">
    <location>
        <begin position="417"/>
        <end position="438"/>
    </location>
</feature>
<dbReference type="EMBL" id="CAXKWB010061211">
    <property type="protein sequence ID" value="CAL4184062.1"/>
    <property type="molecule type" value="Genomic_DNA"/>
</dbReference>
<keyword evidence="2" id="KW-0472">Membrane</keyword>
<proteinExistence type="predicted"/>
<name>A0AAV2SGD3_MEGNR</name>
<dbReference type="AlphaFoldDB" id="A0AAV2SGD3"/>
<keyword evidence="2" id="KW-0812">Transmembrane</keyword>
<comment type="caution">
    <text evidence="3">The sequence shown here is derived from an EMBL/GenBank/DDBJ whole genome shotgun (WGS) entry which is preliminary data.</text>
</comment>
<accession>A0AAV2SGD3</accession>
<evidence type="ECO:0000256" key="1">
    <source>
        <dbReference type="SAM" id="Coils"/>
    </source>
</evidence>
<keyword evidence="2" id="KW-1133">Transmembrane helix</keyword>
<feature type="non-terminal residue" evidence="3">
    <location>
        <position position="441"/>
    </location>
</feature>
<gene>
    <name evidence="3" type="ORF">MNOR_LOCUS35759</name>
</gene>
<protein>
    <recommendedName>
        <fullName evidence="5">Odorant receptor</fullName>
    </recommendedName>
</protein>
<feature type="transmembrane region" description="Helical" evidence="2">
    <location>
        <begin position="206"/>
        <end position="229"/>
    </location>
</feature>
<feature type="coiled-coil region" evidence="1">
    <location>
        <begin position="293"/>
        <end position="320"/>
    </location>
</feature>
<feature type="transmembrane region" description="Helical" evidence="2">
    <location>
        <begin position="336"/>
        <end position="355"/>
    </location>
</feature>
<dbReference type="Proteomes" id="UP001497623">
    <property type="component" value="Unassembled WGS sequence"/>
</dbReference>
<evidence type="ECO:0000313" key="4">
    <source>
        <dbReference type="Proteomes" id="UP001497623"/>
    </source>
</evidence>
<reference evidence="3 4" key="1">
    <citation type="submission" date="2024-05" db="EMBL/GenBank/DDBJ databases">
        <authorList>
            <person name="Wallberg A."/>
        </authorList>
    </citation>
    <scope>NUCLEOTIDE SEQUENCE [LARGE SCALE GENOMIC DNA]</scope>
</reference>
<feature type="transmembrane region" description="Helical" evidence="2">
    <location>
        <begin position="361"/>
        <end position="380"/>
    </location>
</feature>
<keyword evidence="4" id="KW-1185">Reference proteome</keyword>
<feature type="transmembrane region" description="Helical" evidence="2">
    <location>
        <begin position="249"/>
        <end position="271"/>
    </location>
</feature>
<feature type="transmembrane region" description="Helical" evidence="2">
    <location>
        <begin position="74"/>
        <end position="93"/>
    </location>
</feature>
<evidence type="ECO:0000256" key="2">
    <source>
        <dbReference type="SAM" id="Phobius"/>
    </source>
</evidence>
<organism evidence="3 4">
    <name type="scientific">Meganyctiphanes norvegica</name>
    <name type="common">Northern krill</name>
    <name type="synonym">Thysanopoda norvegica</name>
    <dbReference type="NCBI Taxonomy" id="48144"/>
    <lineage>
        <taxon>Eukaryota</taxon>
        <taxon>Metazoa</taxon>
        <taxon>Ecdysozoa</taxon>
        <taxon>Arthropoda</taxon>
        <taxon>Crustacea</taxon>
        <taxon>Multicrustacea</taxon>
        <taxon>Malacostraca</taxon>
        <taxon>Eumalacostraca</taxon>
        <taxon>Eucarida</taxon>
        <taxon>Euphausiacea</taxon>
        <taxon>Euphausiidae</taxon>
        <taxon>Meganyctiphanes</taxon>
    </lineage>
</organism>
<keyword evidence="1" id="KW-0175">Coiled coil</keyword>
<evidence type="ECO:0000313" key="3">
    <source>
        <dbReference type="EMBL" id="CAL4184062.1"/>
    </source>
</evidence>
<evidence type="ECO:0008006" key="5">
    <source>
        <dbReference type="Google" id="ProtNLM"/>
    </source>
</evidence>
<feature type="transmembrane region" description="Helical" evidence="2">
    <location>
        <begin position="113"/>
        <end position="131"/>
    </location>
</feature>